<accession>A0A5C1QS36</accession>
<keyword evidence="2" id="KW-1185">Reference proteome</keyword>
<dbReference type="RefSeq" id="WP_149487451.1">
    <property type="nucleotide sequence ID" value="NZ_CP036150.1"/>
</dbReference>
<organism evidence="1 2">
    <name type="scientific">Oceanispirochaeta crateris</name>
    <dbReference type="NCBI Taxonomy" id="2518645"/>
    <lineage>
        <taxon>Bacteria</taxon>
        <taxon>Pseudomonadati</taxon>
        <taxon>Spirochaetota</taxon>
        <taxon>Spirochaetia</taxon>
        <taxon>Spirochaetales</taxon>
        <taxon>Spirochaetaceae</taxon>
        <taxon>Oceanispirochaeta</taxon>
    </lineage>
</organism>
<sequence>MKRRVLIILMICLVLPVFGQNKKMEDKEIKEINLNTESLEGRAKAGVALGYPSGLVFGYRLANYLEINALVGSFYDGFTLGGNMMFTLVDVMIKDQPFPLSAGPQLYVNLGDDFNMSALGIVRWEYDFKEVPLNLYIEGGPGLSFMDGIDFVWSSALGVRYVF</sequence>
<dbReference type="Proteomes" id="UP000324209">
    <property type="component" value="Chromosome"/>
</dbReference>
<evidence type="ECO:0000313" key="2">
    <source>
        <dbReference type="Proteomes" id="UP000324209"/>
    </source>
</evidence>
<proteinExistence type="predicted"/>
<protein>
    <recommendedName>
        <fullName evidence="3">Outer membrane protein beta-barrel domain-containing protein</fullName>
    </recommendedName>
</protein>
<dbReference type="OrthoDB" id="978645at2"/>
<dbReference type="AlphaFoldDB" id="A0A5C1QS36"/>
<name>A0A5C1QS36_9SPIO</name>
<gene>
    <name evidence="1" type="ORF">EXM22_15840</name>
</gene>
<dbReference type="EMBL" id="CP036150">
    <property type="protein sequence ID" value="QEN09376.1"/>
    <property type="molecule type" value="Genomic_DNA"/>
</dbReference>
<reference evidence="1 2" key="1">
    <citation type="submission" date="2019-02" db="EMBL/GenBank/DDBJ databases">
        <title>Complete Genome Sequence and Methylome Analysis of free living Spirochaetas.</title>
        <authorList>
            <person name="Fomenkov A."/>
            <person name="Dubinina G."/>
            <person name="Leshcheva N."/>
            <person name="Mikheeva N."/>
            <person name="Grabovich M."/>
            <person name="Vincze T."/>
            <person name="Roberts R.J."/>
        </authorList>
    </citation>
    <scope>NUCLEOTIDE SEQUENCE [LARGE SCALE GENOMIC DNA]</scope>
    <source>
        <strain evidence="1 2">K2</strain>
    </source>
</reference>
<evidence type="ECO:0000313" key="1">
    <source>
        <dbReference type="EMBL" id="QEN09376.1"/>
    </source>
</evidence>
<dbReference type="KEGG" id="ock:EXM22_15840"/>
<evidence type="ECO:0008006" key="3">
    <source>
        <dbReference type="Google" id="ProtNLM"/>
    </source>
</evidence>